<comment type="function">
    <text evidence="12">Catalyzes the aldol condensation of dihydroxyacetone phosphate (DHAP or glycerone-phosphate) with glyceraldehyde 3-phosphate (G3P) to form fructose 1,6-bisphosphate (FBP) in gluconeogenesis and the reverse reaction in glycolysis.</text>
</comment>
<keyword evidence="14" id="KW-1185">Reference proteome</keyword>
<accession>A0A1I3PBH8</accession>
<dbReference type="NCBIfam" id="TIGR01520">
    <property type="entry name" value="FruBisAldo_II_A"/>
    <property type="match status" value="1"/>
</dbReference>
<dbReference type="AlphaFoldDB" id="A0A1I3PBH8"/>
<comment type="catalytic activity">
    <reaction evidence="1 12">
        <text>beta-D-fructose 1,6-bisphosphate = D-glyceraldehyde 3-phosphate + dihydroxyacetone phosphate</text>
        <dbReference type="Rhea" id="RHEA:14729"/>
        <dbReference type="ChEBI" id="CHEBI:32966"/>
        <dbReference type="ChEBI" id="CHEBI:57642"/>
        <dbReference type="ChEBI" id="CHEBI:59776"/>
        <dbReference type="EC" id="4.1.2.13"/>
    </reaction>
</comment>
<feature type="binding site" evidence="10">
    <location>
        <begin position="253"/>
        <end position="255"/>
    </location>
    <ligand>
        <name>dihydroxyacetone phosphate</name>
        <dbReference type="ChEBI" id="CHEBI:57642"/>
    </ligand>
</feature>
<dbReference type="InterPro" id="IPR000771">
    <property type="entry name" value="FBA_II"/>
</dbReference>
<dbReference type="EC" id="4.1.2.13" evidence="4 12"/>
<evidence type="ECO:0000256" key="9">
    <source>
        <dbReference type="PIRSR" id="PIRSR001359-1"/>
    </source>
</evidence>
<evidence type="ECO:0000256" key="3">
    <source>
        <dbReference type="ARBA" id="ARBA00005812"/>
    </source>
</evidence>
<feature type="binding site" evidence="11">
    <location>
        <position position="252"/>
    </location>
    <ligand>
        <name>Zn(2+)</name>
        <dbReference type="ChEBI" id="CHEBI:29105"/>
        <label>1</label>
        <note>catalytic</note>
    </ligand>
</feature>
<feature type="active site" description="Proton donor" evidence="9">
    <location>
        <position position="95"/>
    </location>
</feature>
<dbReference type="GO" id="GO:0005829">
    <property type="term" value="C:cytosol"/>
    <property type="evidence" value="ECO:0007669"/>
    <property type="project" value="TreeGrafter"/>
</dbReference>
<dbReference type="InterPro" id="IPR013785">
    <property type="entry name" value="Aldolase_TIM"/>
</dbReference>
<sequence>MPIATPAQYAAMLDAAQKGDYAYPAINVTSIVTINAALKAFSDAKSDGIIQMSTGGGKFASGLNVGDAAFGAIVLAEAAHRLAEKHNVLVALHTDHCPPKEVETFMKPLIKATAERREAGKGNLFQSHMLDASNLPLEENMKLSKELLKICAKNEIILEIEAGVVGGEEDGAAGAEMEHVPDSKLYTTPEDMLAVYEALNGLGRYMFAATFGNVHGHYKPGAVKLRPDILKLGQDAVMKKYGKAAEFDLVFHGGSGTPRHELEETLAYGVVKMNIDTDTQYAFTRPIAAHMFKNYDGVLKVDGEVGNKKAYDPRAYLKLGEEGVAKRMIQACEDLHSSGKTIFGKV</sequence>
<evidence type="ECO:0000256" key="11">
    <source>
        <dbReference type="PIRSR" id="PIRSR001359-3"/>
    </source>
</evidence>
<dbReference type="UniPathway" id="UPA00109">
    <property type="reaction ID" value="UER00183"/>
</dbReference>
<evidence type="ECO:0000256" key="8">
    <source>
        <dbReference type="ARBA" id="ARBA00023239"/>
    </source>
</evidence>
<dbReference type="STRING" id="1576369.SAMN05421753_11698"/>
<gene>
    <name evidence="13" type="ORF">SAMN05421753_11698</name>
</gene>
<feature type="binding site" evidence="11">
    <location>
        <position position="215"/>
    </location>
    <ligand>
        <name>Zn(2+)</name>
        <dbReference type="ChEBI" id="CHEBI:29105"/>
        <label>1</label>
        <note>catalytic</note>
    </ligand>
</feature>
<comment type="pathway">
    <text evidence="2 12">Carbohydrate degradation; glycolysis; D-glyceraldehyde 3-phosphate and glycerone phosphate from D-glucose: step 4/4.</text>
</comment>
<keyword evidence="8 12" id="KW-0456">Lyase</keyword>
<dbReference type="Gene3D" id="3.20.20.70">
    <property type="entry name" value="Aldolase class I"/>
    <property type="match status" value="1"/>
</dbReference>
<dbReference type="PANTHER" id="PTHR30559">
    <property type="entry name" value="FRUCTOSE-BISPHOSPHATE ALDOLASE CLASS 2"/>
    <property type="match status" value="1"/>
</dbReference>
<dbReference type="NCBIfam" id="NF006628">
    <property type="entry name" value="PRK09197.1"/>
    <property type="match status" value="1"/>
</dbReference>
<dbReference type="PIRSF" id="PIRSF001359">
    <property type="entry name" value="F_bP_aldolase_II"/>
    <property type="match status" value="1"/>
</dbReference>
<dbReference type="Pfam" id="PF01116">
    <property type="entry name" value="F_bP_aldolase"/>
    <property type="match status" value="1"/>
</dbReference>
<keyword evidence="6 11" id="KW-0862">Zinc</keyword>
<dbReference type="SUPFAM" id="SSF51569">
    <property type="entry name" value="Aldolase"/>
    <property type="match status" value="1"/>
</dbReference>
<evidence type="ECO:0000256" key="7">
    <source>
        <dbReference type="ARBA" id="ARBA00023152"/>
    </source>
</evidence>
<comment type="cofactor">
    <cofactor evidence="11 12">
        <name>Zn(2+)</name>
        <dbReference type="ChEBI" id="CHEBI:29105"/>
    </cofactor>
    <text evidence="11 12">Binds 2 Zn(2+) ions per subunit. One is catalytic and the other provides a structural contribution.</text>
</comment>
<protein>
    <recommendedName>
        <fullName evidence="4 12">Fructose-bisphosphate aldolase</fullName>
        <shortName evidence="12">FBP aldolase</shortName>
        <ecNumber evidence="4 12">4.1.2.13</ecNumber>
    </recommendedName>
</protein>
<dbReference type="GO" id="GO:0006096">
    <property type="term" value="P:glycolytic process"/>
    <property type="evidence" value="ECO:0007669"/>
    <property type="project" value="UniProtKB-UniPathway"/>
</dbReference>
<feature type="binding site" evidence="11">
    <location>
        <position position="96"/>
    </location>
    <ligand>
        <name>Zn(2+)</name>
        <dbReference type="ChEBI" id="CHEBI:29105"/>
        <label>1</label>
        <note>catalytic</note>
    </ligand>
</feature>
<dbReference type="NCBIfam" id="TIGR00167">
    <property type="entry name" value="cbbA"/>
    <property type="match status" value="1"/>
</dbReference>
<feature type="binding site" evidence="11">
    <location>
        <position position="161"/>
    </location>
    <ligand>
        <name>Zn(2+)</name>
        <dbReference type="ChEBI" id="CHEBI:29105"/>
        <label>2</label>
    </ligand>
</feature>
<dbReference type="EMBL" id="FOQD01000016">
    <property type="protein sequence ID" value="SFJ18855.1"/>
    <property type="molecule type" value="Genomic_DNA"/>
</dbReference>
<feature type="binding site" evidence="10">
    <location>
        <position position="216"/>
    </location>
    <ligand>
        <name>dihydroxyacetone phosphate</name>
        <dbReference type="ChEBI" id="CHEBI:57642"/>
    </ligand>
</feature>
<keyword evidence="5 11" id="KW-0479">Metal-binding</keyword>
<name>A0A1I3PBH8_9PLAN</name>
<evidence type="ECO:0000256" key="2">
    <source>
        <dbReference type="ARBA" id="ARBA00004714"/>
    </source>
</evidence>
<evidence type="ECO:0000313" key="13">
    <source>
        <dbReference type="EMBL" id="SFJ18855.1"/>
    </source>
</evidence>
<evidence type="ECO:0000256" key="10">
    <source>
        <dbReference type="PIRSR" id="PIRSR001359-2"/>
    </source>
</evidence>
<evidence type="ECO:0000256" key="4">
    <source>
        <dbReference type="ARBA" id="ARBA00013068"/>
    </source>
</evidence>
<evidence type="ECO:0000256" key="1">
    <source>
        <dbReference type="ARBA" id="ARBA00000441"/>
    </source>
</evidence>
<dbReference type="OrthoDB" id="9803995at2"/>
<dbReference type="RefSeq" id="WP_092054021.1">
    <property type="nucleotide sequence ID" value="NZ_FOQD01000016.1"/>
</dbReference>
<dbReference type="PANTHER" id="PTHR30559:SF0">
    <property type="entry name" value="FRUCTOSE-BISPHOSPHATE ALDOLASE"/>
    <property type="match status" value="1"/>
</dbReference>
<organism evidence="13 14">
    <name type="scientific">Planctomicrobium piriforme</name>
    <dbReference type="NCBI Taxonomy" id="1576369"/>
    <lineage>
        <taxon>Bacteria</taxon>
        <taxon>Pseudomonadati</taxon>
        <taxon>Planctomycetota</taxon>
        <taxon>Planctomycetia</taxon>
        <taxon>Planctomycetales</taxon>
        <taxon>Planctomycetaceae</taxon>
        <taxon>Planctomicrobium</taxon>
    </lineage>
</organism>
<dbReference type="GO" id="GO:0004332">
    <property type="term" value="F:fructose-bisphosphate aldolase activity"/>
    <property type="evidence" value="ECO:0007669"/>
    <property type="project" value="UniProtKB-EC"/>
</dbReference>
<evidence type="ECO:0000313" key="14">
    <source>
        <dbReference type="Proteomes" id="UP000199518"/>
    </source>
</evidence>
<dbReference type="InterPro" id="IPR006411">
    <property type="entry name" value="Fruct_bisP_bact"/>
</dbReference>
<evidence type="ECO:0000256" key="6">
    <source>
        <dbReference type="ARBA" id="ARBA00022833"/>
    </source>
</evidence>
<comment type="similarity">
    <text evidence="3 12">Belongs to the class II fructose-bisphosphate aldolase family.</text>
</comment>
<proteinExistence type="inferred from homology"/>
<feature type="binding site" evidence="11">
    <location>
        <position position="131"/>
    </location>
    <ligand>
        <name>Zn(2+)</name>
        <dbReference type="ChEBI" id="CHEBI:29105"/>
        <label>2</label>
    </ligand>
</feature>
<feature type="binding site" evidence="10">
    <location>
        <begin position="274"/>
        <end position="277"/>
    </location>
    <ligand>
        <name>dihydroxyacetone phosphate</name>
        <dbReference type="ChEBI" id="CHEBI:57642"/>
    </ligand>
</feature>
<keyword evidence="7 12" id="KW-0324">Glycolysis</keyword>
<dbReference type="Proteomes" id="UP000199518">
    <property type="component" value="Unassembled WGS sequence"/>
</dbReference>
<evidence type="ECO:0000256" key="12">
    <source>
        <dbReference type="RuleBase" id="RU366023"/>
    </source>
</evidence>
<evidence type="ECO:0000256" key="5">
    <source>
        <dbReference type="ARBA" id="ARBA00022723"/>
    </source>
</evidence>
<reference evidence="14" key="1">
    <citation type="submission" date="2016-10" db="EMBL/GenBank/DDBJ databases">
        <authorList>
            <person name="Varghese N."/>
            <person name="Submissions S."/>
        </authorList>
    </citation>
    <scope>NUCLEOTIDE SEQUENCE [LARGE SCALE GENOMIC DNA]</scope>
    <source>
        <strain evidence="14">DSM 26348</strain>
    </source>
</reference>
<dbReference type="GO" id="GO:0008270">
    <property type="term" value="F:zinc ion binding"/>
    <property type="evidence" value="ECO:0007669"/>
    <property type="project" value="UniProtKB-UniRule"/>
</dbReference>